<name>A0ACC1PE26_9PEZI</name>
<accession>A0ACC1PE26</accession>
<gene>
    <name evidence="1" type="ORF">NUW58_g3364</name>
</gene>
<protein>
    <submittedName>
        <fullName evidence="1">Uncharacterized protein</fullName>
    </submittedName>
</protein>
<evidence type="ECO:0000313" key="2">
    <source>
        <dbReference type="Proteomes" id="UP001143856"/>
    </source>
</evidence>
<organism evidence="1 2">
    <name type="scientific">Xylaria curta</name>
    <dbReference type="NCBI Taxonomy" id="42375"/>
    <lineage>
        <taxon>Eukaryota</taxon>
        <taxon>Fungi</taxon>
        <taxon>Dikarya</taxon>
        <taxon>Ascomycota</taxon>
        <taxon>Pezizomycotina</taxon>
        <taxon>Sordariomycetes</taxon>
        <taxon>Xylariomycetidae</taxon>
        <taxon>Xylariales</taxon>
        <taxon>Xylariaceae</taxon>
        <taxon>Xylaria</taxon>
    </lineage>
</organism>
<proteinExistence type="predicted"/>
<evidence type="ECO:0000313" key="1">
    <source>
        <dbReference type="EMBL" id="KAJ2989650.1"/>
    </source>
</evidence>
<keyword evidence="2" id="KW-1185">Reference proteome</keyword>
<sequence length="800" mass="90178">MVVTPRYLLTYDDNKFSVFETNGQSYDYDIISYCWGDEVKPYDCKIPGVTWLVKINERKITDIQKLMLHQGVKYLWADCVCLNKTDRQQEGEEIAKMFQYYKNARNCYLMIDMPVRFDTLQITEDLKLLDHILSNVGGASMVSDTKQLSPKLEKRRKEWAEGKPWVGSESYKSRVKAAGIDLGVMNCYNTCITQVISLFRNQYFTRVWTFQEMILGKNIEIVGVTGGEMSPIGSLFHWMELAYDCRDKAWKLYNWINNPRMVKNVSIDLVLAFIDIDHAVLVTLQRQMRGIDAAKTDIINGGQFWWKENPTGVSNIFSAISIIPRECKDMVDLFKGLLGIFSGLFTPEEIQAHIRGDDIEKISFAFFKKLSEKTGLAWTKLSIGSQDRGQWDWIPVLERDPAAKNADTNNEDEEDEEVNGAEEVNQGEQEERKEKNRIKTDIFAGVTNLGVLRKNGRAKTIGSTGLLGAPRTFMSIHLKEENPQFHFIFKGCNCGKKVKAGFLKKKTIPTFDEPTDIPGDETGRALAECATILGSLLDGDNSILDYKSRLLRSLGPQWETTDSAARPPKWPERCVSGTFWANEDNCRYYLRPHNTSMNLRMGAITSCDSRLAQGSTAKISCEVRINCGCVIIAPFSLIFEALTSVTGSSLGSTLMTGSSLDRTDEDDSSGDDNNDNDDGRIIMKDGLGLVQMGDLGKTFNVVAFGGHLDFHKSNATLCRKLKESKPVRPVKSHPRGRAIIRSDFKHGMANMMRDYGYVETGVGNLLISRDHILSDYKIRGVCIDNTIPQKKPGESRVMIQ</sequence>
<comment type="caution">
    <text evidence="1">The sequence shown here is derived from an EMBL/GenBank/DDBJ whole genome shotgun (WGS) entry which is preliminary data.</text>
</comment>
<dbReference type="Proteomes" id="UP001143856">
    <property type="component" value="Unassembled WGS sequence"/>
</dbReference>
<reference evidence="1" key="1">
    <citation type="submission" date="2022-10" db="EMBL/GenBank/DDBJ databases">
        <title>Genome Sequence of Xylaria curta.</title>
        <authorList>
            <person name="Buettner E."/>
        </authorList>
    </citation>
    <scope>NUCLEOTIDE SEQUENCE</scope>
    <source>
        <strain evidence="1">Babe10</strain>
    </source>
</reference>
<dbReference type="EMBL" id="JAPDGR010000506">
    <property type="protein sequence ID" value="KAJ2989650.1"/>
    <property type="molecule type" value="Genomic_DNA"/>
</dbReference>